<dbReference type="Pfam" id="PF00834">
    <property type="entry name" value="Ribul_P_3_epim"/>
    <property type="match status" value="1"/>
</dbReference>
<dbReference type="GO" id="GO:0005737">
    <property type="term" value="C:cytoplasm"/>
    <property type="evidence" value="ECO:0007669"/>
    <property type="project" value="UniProtKB-ARBA"/>
</dbReference>
<sequence length="218" mass="23372">MDYILSPSILSADFANLGADVKEAVKAGAKWVHIDVMDGMFVPNISLGLPVIKSLRKETEALFDVHLMIEEPGRYIDDFAEAGADLITLHAEATKHLHRAIQQVKAKGLKVGVALNPATPLSALDYVLEELDMVLIMTVNPGYGGQSYIAKMDDKIKELRAIINEKGLDIDIEVDGGISAKNVAHVKECGANVFVAGSAVFNGNIASSAKDILEAMEA</sequence>
<feature type="binding site" evidence="10 13">
    <location>
        <position position="33"/>
    </location>
    <ligand>
        <name>a divalent metal cation</name>
        <dbReference type="ChEBI" id="CHEBI:60240"/>
    </ligand>
</feature>
<evidence type="ECO:0000313" key="16">
    <source>
        <dbReference type="Proteomes" id="UP000095553"/>
    </source>
</evidence>
<evidence type="ECO:0000313" key="15">
    <source>
        <dbReference type="EMBL" id="CUM70767.1"/>
    </source>
</evidence>
<dbReference type="Gene3D" id="3.20.20.70">
    <property type="entry name" value="Aldolase class I"/>
    <property type="match status" value="1"/>
</dbReference>
<keyword evidence="13" id="KW-0862">Zinc</keyword>
<comment type="cofactor">
    <cofactor evidence="3">
        <name>Co(2+)</name>
        <dbReference type="ChEBI" id="CHEBI:48828"/>
    </cofactor>
</comment>
<dbReference type="InterPro" id="IPR011060">
    <property type="entry name" value="RibuloseP-bd_barrel"/>
</dbReference>
<keyword evidence="8 10" id="KW-0479">Metal-binding</keyword>
<comment type="cofactor">
    <cofactor evidence="2">
        <name>Mn(2+)</name>
        <dbReference type="ChEBI" id="CHEBI:29035"/>
    </cofactor>
</comment>
<dbReference type="InterPro" id="IPR026019">
    <property type="entry name" value="Ribul_P_3_epim"/>
</dbReference>
<dbReference type="EC" id="5.1.3.1" evidence="7 10"/>
<feature type="binding site" evidence="10 14">
    <location>
        <begin position="142"/>
        <end position="145"/>
    </location>
    <ligand>
        <name>substrate</name>
    </ligand>
</feature>
<feature type="binding site" evidence="10 14">
    <location>
        <begin position="197"/>
        <end position="198"/>
    </location>
    <ligand>
        <name>substrate</name>
    </ligand>
</feature>
<evidence type="ECO:0000256" key="2">
    <source>
        <dbReference type="ARBA" id="ARBA00001936"/>
    </source>
</evidence>
<evidence type="ECO:0000256" key="13">
    <source>
        <dbReference type="PIRSR" id="PIRSR001461-2"/>
    </source>
</evidence>
<feature type="binding site" evidence="10 14">
    <location>
        <position position="8"/>
    </location>
    <ligand>
        <name>substrate</name>
    </ligand>
</feature>
<dbReference type="Proteomes" id="UP000095553">
    <property type="component" value="Unassembled WGS sequence"/>
</dbReference>
<feature type="binding site" evidence="10 13">
    <location>
        <position position="35"/>
    </location>
    <ligand>
        <name>a divalent metal cation</name>
        <dbReference type="ChEBI" id="CHEBI:60240"/>
    </ligand>
</feature>
<proteinExistence type="inferred from homology"/>
<organism evidence="15 16">
    <name type="scientific">Anaerostipes hadrus</name>
    <dbReference type="NCBI Taxonomy" id="649756"/>
    <lineage>
        <taxon>Bacteria</taxon>
        <taxon>Bacillati</taxon>
        <taxon>Bacillota</taxon>
        <taxon>Clostridia</taxon>
        <taxon>Lachnospirales</taxon>
        <taxon>Lachnospiraceae</taxon>
        <taxon>Anaerostipes</taxon>
    </lineage>
</organism>
<evidence type="ECO:0000256" key="11">
    <source>
        <dbReference type="PIRNR" id="PIRNR001461"/>
    </source>
</evidence>
<dbReference type="InterPro" id="IPR000056">
    <property type="entry name" value="Ribul_P_3_epim-like"/>
</dbReference>
<feature type="active site" description="Proton acceptor" evidence="10 12">
    <location>
        <position position="35"/>
    </location>
</feature>
<dbReference type="GO" id="GO:0004750">
    <property type="term" value="F:D-ribulose-phosphate 3-epimerase activity"/>
    <property type="evidence" value="ECO:0007669"/>
    <property type="project" value="UniProtKB-UniRule"/>
</dbReference>
<comment type="catalytic activity">
    <reaction evidence="1 10 11">
        <text>D-ribulose 5-phosphate = D-xylulose 5-phosphate</text>
        <dbReference type="Rhea" id="RHEA:13677"/>
        <dbReference type="ChEBI" id="CHEBI:57737"/>
        <dbReference type="ChEBI" id="CHEBI:58121"/>
        <dbReference type="EC" id="5.1.3.1"/>
    </reaction>
</comment>
<evidence type="ECO:0000256" key="14">
    <source>
        <dbReference type="PIRSR" id="PIRSR001461-3"/>
    </source>
</evidence>
<evidence type="ECO:0000256" key="7">
    <source>
        <dbReference type="ARBA" id="ARBA00013188"/>
    </source>
</evidence>
<dbReference type="NCBIfam" id="TIGR01163">
    <property type="entry name" value="rpe"/>
    <property type="match status" value="1"/>
</dbReference>
<feature type="binding site" evidence="10 14">
    <location>
        <position position="66"/>
    </location>
    <ligand>
        <name>substrate</name>
    </ligand>
</feature>
<comment type="cofactor">
    <cofactor evidence="10 13">
        <name>a divalent metal cation</name>
        <dbReference type="ChEBI" id="CHEBI:60240"/>
    </cofactor>
    <text evidence="10 13">Binds 1 divalent metal cation per subunit.</text>
</comment>
<evidence type="ECO:0000256" key="9">
    <source>
        <dbReference type="ARBA" id="ARBA00023235"/>
    </source>
</evidence>
<keyword evidence="9 10" id="KW-0413">Isomerase</keyword>
<reference evidence="15 16" key="1">
    <citation type="submission" date="2015-09" db="EMBL/GenBank/DDBJ databases">
        <authorList>
            <consortium name="Pathogen Informatics"/>
        </authorList>
    </citation>
    <scope>NUCLEOTIDE SEQUENCE [LARGE SCALE GENOMIC DNA]</scope>
    <source>
        <strain evidence="15 16">2789STDY5834959</strain>
    </source>
</reference>
<comment type="cofactor">
    <cofactor evidence="4">
        <name>Zn(2+)</name>
        <dbReference type="ChEBI" id="CHEBI:29105"/>
    </cofactor>
</comment>
<comment type="cofactor">
    <cofactor evidence="5">
        <name>Fe(2+)</name>
        <dbReference type="ChEBI" id="CHEBI:29033"/>
    </cofactor>
</comment>
<evidence type="ECO:0000256" key="6">
    <source>
        <dbReference type="ARBA" id="ARBA00009541"/>
    </source>
</evidence>
<comment type="function">
    <text evidence="10">Catalyzes the reversible epimerization of D-ribulose 5-phosphate to D-xylulose 5-phosphate.</text>
</comment>
<dbReference type="FunFam" id="3.20.20.70:FF:000004">
    <property type="entry name" value="Ribulose-phosphate 3-epimerase"/>
    <property type="match status" value="1"/>
</dbReference>
<protein>
    <recommendedName>
        <fullName evidence="7 10">Ribulose-phosphate 3-epimerase</fullName>
        <ecNumber evidence="7 10">5.1.3.1</ecNumber>
    </recommendedName>
</protein>
<keyword evidence="13" id="KW-0464">Manganese</keyword>
<dbReference type="InterPro" id="IPR013785">
    <property type="entry name" value="Aldolase_TIM"/>
</dbReference>
<dbReference type="RefSeq" id="WP_055072164.1">
    <property type="nucleotide sequence ID" value="NZ_CYXY01000001.1"/>
</dbReference>
<feature type="binding site" evidence="14">
    <location>
        <position position="177"/>
    </location>
    <ligand>
        <name>substrate</name>
    </ligand>
</feature>
<feature type="binding site" evidence="10 13">
    <location>
        <position position="175"/>
    </location>
    <ligand>
        <name>a divalent metal cation</name>
        <dbReference type="ChEBI" id="CHEBI:60240"/>
    </ligand>
</feature>
<evidence type="ECO:0000256" key="10">
    <source>
        <dbReference type="HAMAP-Rule" id="MF_02227"/>
    </source>
</evidence>
<evidence type="ECO:0000256" key="1">
    <source>
        <dbReference type="ARBA" id="ARBA00001782"/>
    </source>
</evidence>
<comment type="pathway">
    <text evidence="10">Carbohydrate degradation.</text>
</comment>
<name>A0A173QYZ6_ANAHA</name>
<dbReference type="SUPFAM" id="SSF51366">
    <property type="entry name" value="Ribulose-phoshate binding barrel"/>
    <property type="match status" value="1"/>
</dbReference>
<evidence type="ECO:0000256" key="4">
    <source>
        <dbReference type="ARBA" id="ARBA00001947"/>
    </source>
</evidence>
<feature type="binding site" evidence="10 13">
    <location>
        <position position="66"/>
    </location>
    <ligand>
        <name>a divalent metal cation</name>
        <dbReference type="ChEBI" id="CHEBI:60240"/>
    </ligand>
</feature>
<evidence type="ECO:0000256" key="8">
    <source>
        <dbReference type="ARBA" id="ARBA00022723"/>
    </source>
</evidence>
<accession>A0A173QYZ6</accession>
<dbReference type="GO" id="GO:0006098">
    <property type="term" value="P:pentose-phosphate shunt"/>
    <property type="evidence" value="ECO:0007669"/>
    <property type="project" value="UniProtKB-UniRule"/>
</dbReference>
<dbReference type="GO" id="GO:0046872">
    <property type="term" value="F:metal ion binding"/>
    <property type="evidence" value="ECO:0007669"/>
    <property type="project" value="UniProtKB-UniRule"/>
</dbReference>
<feature type="active site" description="Proton donor" evidence="10 12">
    <location>
        <position position="175"/>
    </location>
</feature>
<comment type="similarity">
    <text evidence="6 10 11">Belongs to the ribulose-phosphate 3-epimerase family.</text>
</comment>
<dbReference type="HAMAP" id="MF_02227">
    <property type="entry name" value="RPE"/>
    <property type="match status" value="1"/>
</dbReference>
<evidence type="ECO:0000256" key="5">
    <source>
        <dbReference type="ARBA" id="ARBA00001954"/>
    </source>
</evidence>
<keyword evidence="10 11" id="KW-0119">Carbohydrate metabolism</keyword>
<dbReference type="PANTHER" id="PTHR11749">
    <property type="entry name" value="RIBULOSE-5-PHOSPHATE-3-EPIMERASE"/>
    <property type="match status" value="1"/>
</dbReference>
<dbReference type="GO" id="GO:0019323">
    <property type="term" value="P:pentose catabolic process"/>
    <property type="evidence" value="ECO:0007669"/>
    <property type="project" value="UniProtKB-UniRule"/>
</dbReference>
<evidence type="ECO:0000256" key="3">
    <source>
        <dbReference type="ARBA" id="ARBA00001941"/>
    </source>
</evidence>
<dbReference type="AlphaFoldDB" id="A0A173QYZ6"/>
<gene>
    <name evidence="10 15" type="primary">rpe</name>
    <name evidence="15" type="ORF">ERS852571_00092</name>
</gene>
<dbReference type="CDD" id="cd00429">
    <property type="entry name" value="RPE"/>
    <property type="match status" value="1"/>
</dbReference>
<dbReference type="PROSITE" id="PS01085">
    <property type="entry name" value="RIBUL_P_3_EPIMER_1"/>
    <property type="match status" value="1"/>
</dbReference>
<dbReference type="EMBL" id="CYXY01000001">
    <property type="protein sequence ID" value="CUM70767.1"/>
    <property type="molecule type" value="Genomic_DNA"/>
</dbReference>
<dbReference type="NCBIfam" id="NF004076">
    <property type="entry name" value="PRK05581.1-4"/>
    <property type="match status" value="1"/>
</dbReference>
<dbReference type="PIRSF" id="PIRSF001461">
    <property type="entry name" value="RPE"/>
    <property type="match status" value="1"/>
</dbReference>
<feature type="binding site" evidence="10">
    <location>
        <begin position="175"/>
        <end position="177"/>
    </location>
    <ligand>
        <name>substrate</name>
    </ligand>
</feature>
<keyword evidence="13" id="KW-0170">Cobalt</keyword>
<evidence type="ECO:0000256" key="12">
    <source>
        <dbReference type="PIRSR" id="PIRSR001461-1"/>
    </source>
</evidence>